<evidence type="ECO:0000313" key="2">
    <source>
        <dbReference type="Proteomes" id="UP001224775"/>
    </source>
</evidence>
<organism evidence="1 2">
    <name type="scientific">Skeletonema marinoi</name>
    <dbReference type="NCBI Taxonomy" id="267567"/>
    <lineage>
        <taxon>Eukaryota</taxon>
        <taxon>Sar</taxon>
        <taxon>Stramenopiles</taxon>
        <taxon>Ochrophyta</taxon>
        <taxon>Bacillariophyta</taxon>
        <taxon>Coscinodiscophyceae</taxon>
        <taxon>Thalassiosirophycidae</taxon>
        <taxon>Thalassiosirales</taxon>
        <taxon>Skeletonemataceae</taxon>
        <taxon>Skeletonema</taxon>
        <taxon>Skeletonema marinoi-dohrnii complex</taxon>
    </lineage>
</organism>
<proteinExistence type="predicted"/>
<name>A0AAD9DB35_9STRA</name>
<reference evidence="1" key="1">
    <citation type="submission" date="2023-06" db="EMBL/GenBank/DDBJ databases">
        <title>Survivors Of The Sea: Transcriptome response of Skeletonema marinoi to long-term dormancy.</title>
        <authorList>
            <person name="Pinder M.I.M."/>
            <person name="Kourtchenko O."/>
            <person name="Robertson E.K."/>
            <person name="Larsson T."/>
            <person name="Maumus F."/>
            <person name="Osuna-Cruz C.M."/>
            <person name="Vancaester E."/>
            <person name="Stenow R."/>
            <person name="Vandepoele K."/>
            <person name="Ploug H."/>
            <person name="Bruchert V."/>
            <person name="Godhe A."/>
            <person name="Topel M."/>
        </authorList>
    </citation>
    <scope>NUCLEOTIDE SEQUENCE</scope>
    <source>
        <strain evidence="1">R05AC</strain>
    </source>
</reference>
<gene>
    <name evidence="1" type="ORF">QTG54_008099</name>
</gene>
<accession>A0AAD9DB35</accession>
<dbReference type="Proteomes" id="UP001224775">
    <property type="component" value="Unassembled WGS sequence"/>
</dbReference>
<dbReference type="EMBL" id="JATAAI010000014">
    <property type="protein sequence ID" value="KAK1740847.1"/>
    <property type="molecule type" value="Genomic_DNA"/>
</dbReference>
<sequence length="441" mass="50193">MANKRRRISADTAPRCSISSISDLPNEPLQHIASFLVKPSRVLLALAIDAQDRLSSALTSAIVGDQWDTLDFGEIERKLAAILSDEHINAILLRIDAVNRVKKLKLTNCINITGAGLGPLSESSIIEQIDLSLVGDHEHYRSNFRPLISCRPQDHVLPILDSIFEREGCSLRNLRFPSVWWTGGRFEQLLRRYSELLTNHGVSCLKCNVNLPPEIESWIDSSGNQKYTCYRCLKHYCRKCTRPDDIYVDDPYILGYCDNCEKRVCIDCEQMQRCTRCEKSFCVGCKPFTKCSGDGCDDYLCEECVSLGYADEKCCKCEGRFCHMCDDQMESYCSICDRYCCNDCQQKHYKDTFAWSYCDYCNDGFCDDCNKTKGINGINAIQICNVCNTCCCNDCRVESLQHEQQTCNECMKLAGPFLLEEHTRLRKENTELKAEISGLKD</sequence>
<comment type="caution">
    <text evidence="1">The sequence shown here is derived from an EMBL/GenBank/DDBJ whole genome shotgun (WGS) entry which is preliminary data.</text>
</comment>
<dbReference type="AlphaFoldDB" id="A0AAD9DB35"/>
<protein>
    <submittedName>
        <fullName evidence="1">Uncharacterized protein</fullName>
    </submittedName>
</protein>
<keyword evidence="2" id="KW-1185">Reference proteome</keyword>
<evidence type="ECO:0000313" key="1">
    <source>
        <dbReference type="EMBL" id="KAK1740847.1"/>
    </source>
</evidence>